<keyword evidence="4" id="KW-1003">Cell membrane</keyword>
<evidence type="ECO:0008006" key="12">
    <source>
        <dbReference type="Google" id="ProtNLM"/>
    </source>
</evidence>
<reference evidence="10 11" key="1">
    <citation type="submission" date="2017-12" db="EMBL/GenBank/DDBJ databases">
        <authorList>
            <person name="Hurst M.R.H."/>
        </authorList>
    </citation>
    <scope>NUCLEOTIDE SEQUENCE [LARGE SCALE GENOMIC DNA]</scope>
    <source>
        <strain evidence="10 11">SY-3-19</strain>
    </source>
</reference>
<dbReference type="SUPFAM" id="SSF103054">
    <property type="entry name" value="General secretion pathway protein M, EpsM"/>
    <property type="match status" value="1"/>
</dbReference>
<evidence type="ECO:0000313" key="11">
    <source>
        <dbReference type="Proteomes" id="UP000239504"/>
    </source>
</evidence>
<organism evidence="10 11">
    <name type="scientific">Hyphococcus luteus</name>
    <dbReference type="NCBI Taxonomy" id="2058213"/>
    <lineage>
        <taxon>Bacteria</taxon>
        <taxon>Pseudomonadati</taxon>
        <taxon>Pseudomonadota</taxon>
        <taxon>Alphaproteobacteria</taxon>
        <taxon>Parvularculales</taxon>
        <taxon>Parvularculaceae</taxon>
        <taxon>Hyphococcus</taxon>
    </lineage>
</organism>
<evidence type="ECO:0000256" key="9">
    <source>
        <dbReference type="ARBA" id="ARBA00023136"/>
    </source>
</evidence>
<keyword evidence="3" id="KW-0813">Transport</keyword>
<dbReference type="InterPro" id="IPR007690">
    <property type="entry name" value="T2SS_GspM"/>
</dbReference>
<dbReference type="GO" id="GO:0015627">
    <property type="term" value="C:type II protein secretion system complex"/>
    <property type="evidence" value="ECO:0007669"/>
    <property type="project" value="InterPro"/>
</dbReference>
<dbReference type="EMBL" id="PJCH01000011">
    <property type="protein sequence ID" value="PQA86799.1"/>
    <property type="molecule type" value="Genomic_DNA"/>
</dbReference>
<evidence type="ECO:0000256" key="4">
    <source>
        <dbReference type="ARBA" id="ARBA00022475"/>
    </source>
</evidence>
<dbReference type="RefSeq" id="WP_104830916.1">
    <property type="nucleotide sequence ID" value="NZ_PJCH01000011.1"/>
</dbReference>
<keyword evidence="11" id="KW-1185">Reference proteome</keyword>
<evidence type="ECO:0000256" key="1">
    <source>
        <dbReference type="ARBA" id="ARBA00004377"/>
    </source>
</evidence>
<proteinExistence type="inferred from homology"/>
<keyword evidence="5" id="KW-0997">Cell inner membrane</keyword>
<evidence type="ECO:0000256" key="5">
    <source>
        <dbReference type="ARBA" id="ARBA00022519"/>
    </source>
</evidence>
<keyword evidence="9" id="KW-0472">Membrane</keyword>
<sequence>MSAWWSDLSARERMLVLIASALAGVLLLSLGIVRPLAGMRASAERNASSARDAYELTAAAAAVAGGTEQGAPLARTPLRDALITTTNAAGIQLVRIGTENNNQIEVQIEPVEGDVFFAWLADLENRYGAALATADIARGQGGEVTPQVLVFQRL</sequence>
<protein>
    <recommendedName>
        <fullName evidence="12">Type II secretion system protein M</fullName>
    </recommendedName>
</protein>
<dbReference type="Proteomes" id="UP000239504">
    <property type="component" value="Unassembled WGS sequence"/>
</dbReference>
<dbReference type="OrthoDB" id="7629856at2"/>
<keyword evidence="6" id="KW-0812">Transmembrane</keyword>
<comment type="caution">
    <text evidence="10">The sequence shown here is derived from an EMBL/GenBank/DDBJ whole genome shotgun (WGS) entry which is preliminary data.</text>
</comment>
<keyword evidence="7" id="KW-0653">Protein transport</keyword>
<keyword evidence="8" id="KW-1133">Transmembrane helix</keyword>
<evidence type="ECO:0000313" key="10">
    <source>
        <dbReference type="EMBL" id="PQA86799.1"/>
    </source>
</evidence>
<evidence type="ECO:0000256" key="8">
    <source>
        <dbReference type="ARBA" id="ARBA00022989"/>
    </source>
</evidence>
<dbReference type="GO" id="GO:0015628">
    <property type="term" value="P:protein secretion by the type II secretion system"/>
    <property type="evidence" value="ECO:0007669"/>
    <property type="project" value="InterPro"/>
</dbReference>
<evidence type="ECO:0000256" key="3">
    <source>
        <dbReference type="ARBA" id="ARBA00022448"/>
    </source>
</evidence>
<dbReference type="Pfam" id="PF04612">
    <property type="entry name" value="T2SSM"/>
    <property type="match status" value="1"/>
</dbReference>
<dbReference type="GO" id="GO:0005886">
    <property type="term" value="C:plasma membrane"/>
    <property type="evidence" value="ECO:0007669"/>
    <property type="project" value="UniProtKB-SubCell"/>
</dbReference>
<gene>
    <name evidence="10" type="ORF">CW354_15050</name>
</gene>
<dbReference type="Gene3D" id="3.30.1360.100">
    <property type="entry name" value="General secretion pathway protein M, EpsM"/>
    <property type="match status" value="1"/>
</dbReference>
<evidence type="ECO:0000256" key="7">
    <source>
        <dbReference type="ARBA" id="ARBA00022927"/>
    </source>
</evidence>
<accession>A0A2S7K2S5</accession>
<name>A0A2S7K2S5_9PROT</name>
<comment type="similarity">
    <text evidence="2">Belongs to the GSP M family.</text>
</comment>
<dbReference type="InterPro" id="IPR023229">
    <property type="entry name" value="T2SS_M_periplasmic_sf"/>
</dbReference>
<comment type="subcellular location">
    <subcellularLocation>
        <location evidence="1">Cell inner membrane</location>
        <topology evidence="1">Single-pass membrane protein</topology>
    </subcellularLocation>
</comment>
<evidence type="ECO:0000256" key="2">
    <source>
        <dbReference type="ARBA" id="ARBA00010637"/>
    </source>
</evidence>
<evidence type="ECO:0000256" key="6">
    <source>
        <dbReference type="ARBA" id="ARBA00022692"/>
    </source>
</evidence>
<dbReference type="AlphaFoldDB" id="A0A2S7K2S5"/>